<proteinExistence type="predicted"/>
<evidence type="ECO:0000313" key="3">
    <source>
        <dbReference type="Proteomes" id="UP000886595"/>
    </source>
</evidence>
<evidence type="ECO:0000256" key="1">
    <source>
        <dbReference type="SAM" id="MobiDB-lite"/>
    </source>
</evidence>
<dbReference type="EMBL" id="JAAMPC010000011">
    <property type="protein sequence ID" value="KAG2283057.1"/>
    <property type="molecule type" value="Genomic_DNA"/>
</dbReference>
<reference evidence="2 3" key="1">
    <citation type="submission" date="2020-02" db="EMBL/GenBank/DDBJ databases">
        <authorList>
            <person name="Ma Q."/>
            <person name="Huang Y."/>
            <person name="Song X."/>
            <person name="Pei D."/>
        </authorList>
    </citation>
    <scope>NUCLEOTIDE SEQUENCE [LARGE SCALE GENOMIC DNA]</scope>
    <source>
        <strain evidence="2">Sxm20200214</strain>
        <tissue evidence="2">Leaf</tissue>
    </source>
</reference>
<comment type="caution">
    <text evidence="2">The sequence shown here is derived from an EMBL/GenBank/DDBJ whole genome shotgun (WGS) entry which is preliminary data.</text>
</comment>
<sequence length="85" mass="9830">MPGDNNEKPEETPPTVNLNPFQMQEREDEANDLFYGTSQPRNIATDRHTRRTKRETRANDSDDAYSSSGGSDVRSRRSYNPRKNR</sequence>
<protein>
    <submittedName>
        <fullName evidence="2">Uncharacterized protein</fullName>
    </submittedName>
</protein>
<dbReference type="Proteomes" id="UP000886595">
    <property type="component" value="Unassembled WGS sequence"/>
</dbReference>
<evidence type="ECO:0000313" key="2">
    <source>
        <dbReference type="EMBL" id="KAG2283057.1"/>
    </source>
</evidence>
<organism evidence="2 3">
    <name type="scientific">Brassica carinata</name>
    <name type="common">Ethiopian mustard</name>
    <name type="synonym">Abyssinian cabbage</name>
    <dbReference type="NCBI Taxonomy" id="52824"/>
    <lineage>
        <taxon>Eukaryota</taxon>
        <taxon>Viridiplantae</taxon>
        <taxon>Streptophyta</taxon>
        <taxon>Embryophyta</taxon>
        <taxon>Tracheophyta</taxon>
        <taxon>Spermatophyta</taxon>
        <taxon>Magnoliopsida</taxon>
        <taxon>eudicotyledons</taxon>
        <taxon>Gunneridae</taxon>
        <taxon>Pentapetalae</taxon>
        <taxon>rosids</taxon>
        <taxon>malvids</taxon>
        <taxon>Brassicales</taxon>
        <taxon>Brassicaceae</taxon>
        <taxon>Brassiceae</taxon>
        <taxon>Brassica</taxon>
    </lineage>
</organism>
<gene>
    <name evidence="2" type="ORF">Bca52824_054277</name>
</gene>
<feature type="compositionally biased region" description="Basic residues" evidence="1">
    <location>
        <begin position="76"/>
        <end position="85"/>
    </location>
</feature>
<dbReference type="AlphaFoldDB" id="A0A8X7R7J3"/>
<keyword evidence="3" id="KW-1185">Reference proteome</keyword>
<feature type="compositionally biased region" description="Basic and acidic residues" evidence="1">
    <location>
        <begin position="1"/>
        <end position="11"/>
    </location>
</feature>
<feature type="region of interest" description="Disordered" evidence="1">
    <location>
        <begin position="1"/>
        <end position="85"/>
    </location>
</feature>
<accession>A0A8X7R7J3</accession>
<name>A0A8X7R7J3_BRACI</name>